<keyword evidence="2" id="KW-1185">Reference proteome</keyword>
<evidence type="ECO:0000313" key="1">
    <source>
        <dbReference type="EMBL" id="KAH7954009.1"/>
    </source>
</evidence>
<evidence type="ECO:0000313" key="2">
    <source>
        <dbReference type="Proteomes" id="UP000821865"/>
    </source>
</evidence>
<accession>A0ACB8CY07</accession>
<reference evidence="1" key="1">
    <citation type="submission" date="2020-05" db="EMBL/GenBank/DDBJ databases">
        <title>Large-scale comparative analyses of tick genomes elucidate their genetic diversity and vector capacities.</title>
        <authorList>
            <person name="Jia N."/>
            <person name="Wang J."/>
            <person name="Shi W."/>
            <person name="Du L."/>
            <person name="Sun Y."/>
            <person name="Zhan W."/>
            <person name="Jiang J."/>
            <person name="Wang Q."/>
            <person name="Zhang B."/>
            <person name="Ji P."/>
            <person name="Sakyi L.B."/>
            <person name="Cui X."/>
            <person name="Yuan T."/>
            <person name="Jiang B."/>
            <person name="Yang W."/>
            <person name="Lam T.T.-Y."/>
            <person name="Chang Q."/>
            <person name="Ding S."/>
            <person name="Wang X."/>
            <person name="Zhu J."/>
            <person name="Ruan X."/>
            <person name="Zhao L."/>
            <person name="Wei J."/>
            <person name="Que T."/>
            <person name="Du C."/>
            <person name="Cheng J."/>
            <person name="Dai P."/>
            <person name="Han X."/>
            <person name="Huang E."/>
            <person name="Gao Y."/>
            <person name="Liu J."/>
            <person name="Shao H."/>
            <person name="Ye R."/>
            <person name="Li L."/>
            <person name="Wei W."/>
            <person name="Wang X."/>
            <person name="Wang C."/>
            <person name="Yang T."/>
            <person name="Huo Q."/>
            <person name="Li W."/>
            <person name="Guo W."/>
            <person name="Chen H."/>
            <person name="Zhou L."/>
            <person name="Ni X."/>
            <person name="Tian J."/>
            <person name="Zhou Y."/>
            <person name="Sheng Y."/>
            <person name="Liu T."/>
            <person name="Pan Y."/>
            <person name="Xia L."/>
            <person name="Li J."/>
            <person name="Zhao F."/>
            <person name="Cao W."/>
        </authorList>
    </citation>
    <scope>NUCLEOTIDE SEQUENCE</scope>
    <source>
        <strain evidence="1">Dsil-2018</strain>
    </source>
</reference>
<protein>
    <submittedName>
        <fullName evidence="1">Uncharacterized protein</fullName>
    </submittedName>
</protein>
<organism evidence="1 2">
    <name type="scientific">Dermacentor silvarum</name>
    <name type="common">Tick</name>
    <dbReference type="NCBI Taxonomy" id="543639"/>
    <lineage>
        <taxon>Eukaryota</taxon>
        <taxon>Metazoa</taxon>
        <taxon>Ecdysozoa</taxon>
        <taxon>Arthropoda</taxon>
        <taxon>Chelicerata</taxon>
        <taxon>Arachnida</taxon>
        <taxon>Acari</taxon>
        <taxon>Parasitiformes</taxon>
        <taxon>Ixodida</taxon>
        <taxon>Ixodoidea</taxon>
        <taxon>Ixodidae</taxon>
        <taxon>Rhipicephalinae</taxon>
        <taxon>Dermacentor</taxon>
    </lineage>
</organism>
<comment type="caution">
    <text evidence="1">The sequence shown here is derived from an EMBL/GenBank/DDBJ whole genome shotgun (WGS) entry which is preliminary data.</text>
</comment>
<proteinExistence type="predicted"/>
<name>A0ACB8CY07_DERSI</name>
<sequence length="875" mass="99112">MIRPGLNSSGATARVTGTFAPDISPAKCSRRNRPTVRPIVFLPQPSLCPAANLLRSSALTREAAHRRMPLGLCRRKYGRTKREARSESNDVIKGIDINNSNGSLAQKKDDDKVSARSGPRRQLDAMAWLSAKKNAKVVRVLQRAPPQMEECCTEDIWLELRRAFSEIQEKRSTSLRFDKLYRHAHAMVMRNEGALLYHGLREAVTEHLTTKVRALVLAKVDDDFLQTLIRAWKDHQTSMAMIGDVVTYMDRIYVPQNNVDSVSKLGVSLFRDEVARNADVRDHIRGSLLGLVKTEREGKPVDRLSMKEACEMLVSLELDSRSVYKEVFEQPFLKESAEFYALRAHHYIETMDVLEYIAKIQQHITEESERARQCLDDSTVASVVQVVENELVGKYIKAILEMEDSGVVHMLKHGMTEELACTFRLLKCVQGGLKALLDCTSKYLRDVGKSIVSESGDSVSLIPKVIELKDRFDHFLKHSFNDEQLAKQMITADFEYILGLTRKSPELLSQFVDDMLRKGIKGMTEPEIDQLLDTAIATFRFLQEKDLFDRYYKQHLAKRLLLNKSASIDAERSMVAKLKNECGGMFTSKMEAMFKDINFSDNMILDFKAVISSCGMDLEGVDLNQSNIPAAPRCAFETFKRFYLARHDGRRLTLQPQLGWADMSAVFYGPWKNEPCSSQTPDKPQPRTYTIQVSTYQMCVLMLFNGRDKISYEDIASETDIPETNLTRALHSLYAATASEPVLTKTPNTKEIDKGHIFAVNEAFTSGMQKVKIQTTSGKKDSSPKNDGNAGNEGNVGNVGNMQEERRYELEAAIVRIMKARKTLSHDDLLVEVTNVLKARYTPTPAAFKKRVDALIEREYLERDTEDPVVYVYMP</sequence>
<gene>
    <name evidence="1" type="ORF">HPB49_014903</name>
</gene>
<dbReference type="Proteomes" id="UP000821865">
    <property type="component" value="Chromosome 4"/>
</dbReference>
<dbReference type="EMBL" id="CM023473">
    <property type="protein sequence ID" value="KAH7954009.1"/>
    <property type="molecule type" value="Genomic_DNA"/>
</dbReference>